<evidence type="ECO:0000313" key="2">
    <source>
        <dbReference type="EMBL" id="PSK36004.1"/>
    </source>
</evidence>
<feature type="compositionally biased region" description="Acidic residues" evidence="1">
    <location>
        <begin position="36"/>
        <end position="46"/>
    </location>
</feature>
<accession>A0A2P7YJ70</accession>
<dbReference type="InterPro" id="IPR032801">
    <property type="entry name" value="PXL2A/B/C"/>
</dbReference>
<proteinExistence type="predicted"/>
<dbReference type="OrthoDB" id="40334at2759"/>
<dbReference type="AlphaFoldDB" id="A0A2P7YJ70"/>
<organism evidence="2 4">
    <name type="scientific">Elsinoe australis</name>
    <dbReference type="NCBI Taxonomy" id="40998"/>
    <lineage>
        <taxon>Eukaryota</taxon>
        <taxon>Fungi</taxon>
        <taxon>Dikarya</taxon>
        <taxon>Ascomycota</taxon>
        <taxon>Pezizomycotina</taxon>
        <taxon>Dothideomycetes</taxon>
        <taxon>Dothideomycetidae</taxon>
        <taxon>Myriangiales</taxon>
        <taxon>Elsinoaceae</taxon>
        <taxon>Elsinoe</taxon>
    </lineage>
</organism>
<dbReference type="SUPFAM" id="SSF52833">
    <property type="entry name" value="Thioredoxin-like"/>
    <property type="match status" value="1"/>
</dbReference>
<dbReference type="Pfam" id="PF13911">
    <property type="entry name" value="AhpC-TSA_2"/>
    <property type="match status" value="1"/>
</dbReference>
<evidence type="ECO:0000256" key="1">
    <source>
        <dbReference type="SAM" id="MobiDB-lite"/>
    </source>
</evidence>
<dbReference type="InterPro" id="IPR036249">
    <property type="entry name" value="Thioredoxin-like_sf"/>
</dbReference>
<evidence type="ECO:0000313" key="4">
    <source>
        <dbReference type="Proteomes" id="UP000243723"/>
    </source>
</evidence>
<reference evidence="3 5" key="2">
    <citation type="submission" date="2018-02" db="EMBL/GenBank/DDBJ databases">
        <title>Draft genome sequences of Elsinoe sp., causing black scab on jojoba.</title>
        <authorList>
            <person name="Stodart B."/>
            <person name="Jeffress S."/>
            <person name="Ash G."/>
            <person name="Arun Chinnappa K."/>
        </authorList>
    </citation>
    <scope>NUCLEOTIDE SEQUENCE [LARGE SCALE GENOMIC DNA]</scope>
    <source>
        <strain evidence="3 5">Hillstone_2</strain>
    </source>
</reference>
<dbReference type="STRING" id="40998.A0A2P7YJ70"/>
<protein>
    <submittedName>
        <fullName evidence="2">Uncharacterized protein</fullName>
    </submittedName>
</protein>
<dbReference type="EMBL" id="NHZQ01000422">
    <property type="protein sequence ID" value="PSK36004.1"/>
    <property type="molecule type" value="Genomic_DNA"/>
</dbReference>
<dbReference type="CDD" id="cd02970">
    <property type="entry name" value="PRX_like2"/>
    <property type="match status" value="1"/>
</dbReference>
<dbReference type="Proteomes" id="UP000308133">
    <property type="component" value="Unassembled WGS sequence"/>
</dbReference>
<gene>
    <name evidence="2" type="ORF">B9Z65_5819</name>
    <name evidence="3" type="ORF">C1H76_7389</name>
</gene>
<dbReference type="PANTHER" id="PTHR28630:SF3">
    <property type="entry name" value="PEROXIREDOXIN-LIKE 2C"/>
    <property type="match status" value="1"/>
</dbReference>
<dbReference type="PANTHER" id="PTHR28630">
    <property type="match status" value="1"/>
</dbReference>
<dbReference type="EMBL" id="PTQR01000088">
    <property type="protein sequence ID" value="TKX20578.1"/>
    <property type="molecule type" value="Genomic_DNA"/>
</dbReference>
<evidence type="ECO:0000313" key="5">
    <source>
        <dbReference type="Proteomes" id="UP000308133"/>
    </source>
</evidence>
<feature type="region of interest" description="Disordered" evidence="1">
    <location>
        <begin position="263"/>
        <end position="282"/>
    </location>
</feature>
<reference evidence="2 4" key="1">
    <citation type="submission" date="2017-05" db="EMBL/GenBank/DDBJ databases">
        <title>Draft genome sequence of Elsinoe australis.</title>
        <authorList>
            <person name="Cheng Q."/>
        </authorList>
    </citation>
    <scope>NUCLEOTIDE SEQUENCE [LARGE SCALE GENOMIC DNA]</scope>
    <source>
        <strain evidence="2 4">NL1</strain>
    </source>
</reference>
<feature type="region of interest" description="Disordered" evidence="1">
    <location>
        <begin position="29"/>
        <end position="52"/>
    </location>
</feature>
<dbReference type="Proteomes" id="UP000243723">
    <property type="component" value="Unassembled WGS sequence"/>
</dbReference>
<evidence type="ECO:0000313" key="3">
    <source>
        <dbReference type="EMBL" id="TKX20578.1"/>
    </source>
</evidence>
<comment type="caution">
    <text evidence="2">The sequence shown here is derived from an EMBL/GenBank/DDBJ whole genome shotgun (WGS) entry which is preliminary data.</text>
</comment>
<sequence>MPARQGSEAGCGCGLLPFSFGKTKVTEIDTEKQPEENWEEDDLDFDDPLREDSKVEMDDDEFQQMPSDSLMSDLYKVQVMDKTRRKVPFKDLIKSKDHRRHIVVFVRHFFCGMCYSYVKALAHQMPPERLAKLSPPTTLTIVGCGDPILIPKWLEQTDCPFEVYADPSRKLYTQLGFAINTDANEVVPQYVQKYAQSFTRNLWRSLGLAARTAKVSGGVITQNGGEMIWIDGELKFIHRMKNSTDHTETYELLRLLKRQGQEMGRRTPSIRSMNIHDDGGTASKRSSWARYIGKRLSIISDKGN</sequence>
<keyword evidence="4" id="KW-1185">Reference proteome</keyword>
<dbReference type="Gene3D" id="3.40.30.10">
    <property type="entry name" value="Glutaredoxin"/>
    <property type="match status" value="1"/>
</dbReference>
<name>A0A2P7YJ70_9PEZI</name>